<keyword evidence="2" id="KW-1185">Reference proteome</keyword>
<dbReference type="RefSeq" id="XP_009546163.1">
    <property type="nucleotide sequence ID" value="XM_009547868.1"/>
</dbReference>
<gene>
    <name evidence="1" type="ORF">HETIRDRAFT_173205</name>
</gene>
<organism evidence="1 2">
    <name type="scientific">Heterobasidion irregulare (strain TC 32-1)</name>
    <dbReference type="NCBI Taxonomy" id="747525"/>
    <lineage>
        <taxon>Eukaryota</taxon>
        <taxon>Fungi</taxon>
        <taxon>Dikarya</taxon>
        <taxon>Basidiomycota</taxon>
        <taxon>Agaricomycotina</taxon>
        <taxon>Agaricomycetes</taxon>
        <taxon>Russulales</taxon>
        <taxon>Bondarzewiaceae</taxon>
        <taxon>Heterobasidion</taxon>
        <taxon>Heterobasidion annosum species complex</taxon>
    </lineage>
</organism>
<dbReference type="EMBL" id="KI925458">
    <property type="protein sequence ID" value="ETW81526.1"/>
    <property type="molecule type" value="Genomic_DNA"/>
</dbReference>
<dbReference type="Proteomes" id="UP000030671">
    <property type="component" value="Unassembled WGS sequence"/>
</dbReference>
<dbReference type="KEGG" id="hir:HETIRDRAFT_173205"/>
<protein>
    <submittedName>
        <fullName evidence="1">Uncharacterized protein</fullName>
    </submittedName>
</protein>
<dbReference type="InParanoid" id="W4K8X2"/>
<dbReference type="AlphaFoldDB" id="W4K8X2"/>
<reference evidence="1 2" key="1">
    <citation type="journal article" date="2012" name="New Phytol.">
        <title>Insight into trade-off between wood decay and parasitism from the genome of a fungal forest pathogen.</title>
        <authorList>
            <person name="Olson A."/>
            <person name="Aerts A."/>
            <person name="Asiegbu F."/>
            <person name="Belbahri L."/>
            <person name="Bouzid O."/>
            <person name="Broberg A."/>
            <person name="Canback B."/>
            <person name="Coutinho P.M."/>
            <person name="Cullen D."/>
            <person name="Dalman K."/>
            <person name="Deflorio G."/>
            <person name="van Diepen L.T."/>
            <person name="Dunand C."/>
            <person name="Duplessis S."/>
            <person name="Durling M."/>
            <person name="Gonthier P."/>
            <person name="Grimwood J."/>
            <person name="Fossdal C.G."/>
            <person name="Hansson D."/>
            <person name="Henrissat B."/>
            <person name="Hietala A."/>
            <person name="Himmelstrand K."/>
            <person name="Hoffmeister D."/>
            <person name="Hogberg N."/>
            <person name="James T.Y."/>
            <person name="Karlsson M."/>
            <person name="Kohler A."/>
            <person name="Kues U."/>
            <person name="Lee Y.H."/>
            <person name="Lin Y.C."/>
            <person name="Lind M."/>
            <person name="Lindquist E."/>
            <person name="Lombard V."/>
            <person name="Lucas S."/>
            <person name="Lunden K."/>
            <person name="Morin E."/>
            <person name="Murat C."/>
            <person name="Park J."/>
            <person name="Raffaello T."/>
            <person name="Rouze P."/>
            <person name="Salamov A."/>
            <person name="Schmutz J."/>
            <person name="Solheim H."/>
            <person name="Stahlberg J."/>
            <person name="Velez H."/>
            <person name="de Vries R.P."/>
            <person name="Wiebenga A."/>
            <person name="Woodward S."/>
            <person name="Yakovlev I."/>
            <person name="Garbelotto M."/>
            <person name="Martin F."/>
            <person name="Grigoriev I.V."/>
            <person name="Stenlid J."/>
        </authorList>
    </citation>
    <scope>NUCLEOTIDE SEQUENCE [LARGE SCALE GENOMIC DNA]</scope>
    <source>
        <strain evidence="1 2">TC 32-1</strain>
    </source>
</reference>
<evidence type="ECO:0000313" key="1">
    <source>
        <dbReference type="EMBL" id="ETW81526.1"/>
    </source>
</evidence>
<dbReference type="OrthoDB" id="5239998at2759"/>
<accession>W4K8X2</accession>
<proteinExistence type="predicted"/>
<dbReference type="GeneID" id="20668428"/>
<sequence>MRIVSGNEHWSRNQTTSIDAKMRKVLLTRVMCIYRTFLSPYWSILNRSLPTHFASCMPLWGI</sequence>
<dbReference type="HOGENOM" id="CLU_2904444_0_0_1"/>
<name>W4K8X2_HETIT</name>
<evidence type="ECO:0000313" key="2">
    <source>
        <dbReference type="Proteomes" id="UP000030671"/>
    </source>
</evidence>